<dbReference type="AlphaFoldDB" id="A0A1G1T7S6"/>
<proteinExistence type="predicted"/>
<dbReference type="Proteomes" id="UP000177791">
    <property type="component" value="Unassembled WGS sequence"/>
</dbReference>
<dbReference type="STRING" id="1908236.BEN48_00730"/>
<organism evidence="1 2">
    <name type="scientific">Hymenobacter glacialis</name>
    <dbReference type="NCBI Taxonomy" id="1908236"/>
    <lineage>
        <taxon>Bacteria</taxon>
        <taxon>Pseudomonadati</taxon>
        <taxon>Bacteroidota</taxon>
        <taxon>Cytophagia</taxon>
        <taxon>Cytophagales</taxon>
        <taxon>Hymenobacteraceae</taxon>
        <taxon>Hymenobacter</taxon>
    </lineage>
</organism>
<name>A0A1G1T7S6_9BACT</name>
<sequence>MIDKRYAHSELTEVIIGCAMRVHSALGPGFPEVVYQRSLALEMENAGLVFEREIERPVFYLNHQVGTRRVDFLVASVILVELKATTVIDDHHFAQIINYLTAYRLQTGLLINFGQRSLQFKRFIKTIKVDFANQRINASQQQREINVINKINANQR</sequence>
<evidence type="ECO:0000313" key="1">
    <source>
        <dbReference type="EMBL" id="OGX86918.1"/>
    </source>
</evidence>
<dbReference type="Pfam" id="PF13366">
    <property type="entry name" value="PDDEXK_3"/>
    <property type="match status" value="1"/>
</dbReference>
<protein>
    <submittedName>
        <fullName evidence="1">GxxExxY protein</fullName>
    </submittedName>
</protein>
<reference evidence="1 2" key="1">
    <citation type="submission" date="2016-08" db="EMBL/GenBank/DDBJ databases">
        <title>Hymenobacter coccineus sp. nov., Hymenobacter lapidarius sp. nov. and Hymenobacter glacialis sp. nov., isolated from Antarctic soil.</title>
        <authorList>
            <person name="Sedlacek I."/>
            <person name="Kralova S."/>
            <person name="Kyrova K."/>
            <person name="Maslanova I."/>
            <person name="Stankova E."/>
            <person name="Vrbovska V."/>
            <person name="Nemec M."/>
            <person name="Bartak M."/>
            <person name="Svec P."/>
            <person name="Busse H.-J."/>
            <person name="Pantucek R."/>
        </authorList>
    </citation>
    <scope>NUCLEOTIDE SEQUENCE [LARGE SCALE GENOMIC DNA]</scope>
    <source>
        <strain evidence="1 2">CCM 8648</strain>
    </source>
</reference>
<dbReference type="RefSeq" id="WP_070733542.1">
    <property type="nucleotide sequence ID" value="NZ_MDZC01000046.1"/>
</dbReference>
<evidence type="ECO:0000313" key="2">
    <source>
        <dbReference type="Proteomes" id="UP000177791"/>
    </source>
</evidence>
<dbReference type="EMBL" id="MDZC01000046">
    <property type="protein sequence ID" value="OGX86918.1"/>
    <property type="molecule type" value="Genomic_DNA"/>
</dbReference>
<gene>
    <name evidence="1" type="ORF">BEN48_00730</name>
</gene>
<dbReference type="OrthoDB" id="9806869at2"/>
<keyword evidence="2" id="KW-1185">Reference proteome</keyword>
<dbReference type="NCBIfam" id="TIGR04256">
    <property type="entry name" value="GxxExxY"/>
    <property type="match status" value="1"/>
</dbReference>
<accession>A0A1G1T7S6</accession>
<comment type="caution">
    <text evidence="1">The sequence shown here is derived from an EMBL/GenBank/DDBJ whole genome shotgun (WGS) entry which is preliminary data.</text>
</comment>
<dbReference type="InterPro" id="IPR026350">
    <property type="entry name" value="GxxExxY"/>
</dbReference>